<keyword evidence="4 9" id="KW-0812">Transmembrane</keyword>
<accession>A0A0N1HM29</accession>
<dbReference type="GO" id="GO:0005524">
    <property type="term" value="F:ATP binding"/>
    <property type="evidence" value="ECO:0007669"/>
    <property type="project" value="UniProtKB-KW"/>
</dbReference>
<dbReference type="SMART" id="SM00382">
    <property type="entry name" value="AAA"/>
    <property type="match status" value="2"/>
</dbReference>
<dbReference type="Proteomes" id="UP000038010">
    <property type="component" value="Unassembled WGS sequence"/>
</dbReference>
<feature type="transmembrane region" description="Helical" evidence="9">
    <location>
        <begin position="1207"/>
        <end position="1226"/>
    </location>
</feature>
<keyword evidence="7 9" id="KW-1133">Transmembrane helix</keyword>
<feature type="domain" description="ABC transporter" evidence="10">
    <location>
        <begin position="845"/>
        <end position="1087"/>
    </location>
</feature>
<dbReference type="Pfam" id="PF14510">
    <property type="entry name" value="ABC_trans_N"/>
    <property type="match status" value="1"/>
</dbReference>
<dbReference type="Pfam" id="PF06422">
    <property type="entry name" value="PDR_CDR"/>
    <property type="match status" value="1"/>
</dbReference>
<comment type="subcellular location">
    <subcellularLocation>
        <location evidence="1">Membrane</location>
        <topology evidence="1">Multi-pass membrane protein</topology>
    </subcellularLocation>
</comment>
<evidence type="ECO:0000259" key="10">
    <source>
        <dbReference type="PROSITE" id="PS50893"/>
    </source>
</evidence>
<organism evidence="11 12">
    <name type="scientific">Cyphellophora attinorum</name>
    <dbReference type="NCBI Taxonomy" id="1664694"/>
    <lineage>
        <taxon>Eukaryota</taxon>
        <taxon>Fungi</taxon>
        <taxon>Dikarya</taxon>
        <taxon>Ascomycota</taxon>
        <taxon>Pezizomycotina</taxon>
        <taxon>Eurotiomycetes</taxon>
        <taxon>Chaetothyriomycetidae</taxon>
        <taxon>Chaetothyriales</taxon>
        <taxon>Cyphellophoraceae</taxon>
        <taxon>Cyphellophora</taxon>
    </lineage>
</organism>
<keyword evidence="3" id="KW-0813">Transport</keyword>
<dbReference type="InterPro" id="IPR034001">
    <property type="entry name" value="ABCG_PDR_1"/>
</dbReference>
<feature type="transmembrane region" description="Helical" evidence="9">
    <location>
        <begin position="1174"/>
        <end position="1195"/>
    </location>
</feature>
<dbReference type="GO" id="GO:0016020">
    <property type="term" value="C:membrane"/>
    <property type="evidence" value="ECO:0007669"/>
    <property type="project" value="UniProtKB-SubCell"/>
</dbReference>
<comment type="caution">
    <text evidence="11">The sequence shown here is derived from an EMBL/GenBank/DDBJ whole genome shotgun (WGS) entry which is preliminary data.</text>
</comment>
<keyword evidence="8 9" id="KW-0472">Membrane</keyword>
<dbReference type="FunFam" id="3.40.50.300:FF:000054">
    <property type="entry name" value="ABC multidrug transporter atrF"/>
    <property type="match status" value="1"/>
</dbReference>
<feature type="transmembrane region" description="Helical" evidence="9">
    <location>
        <begin position="1277"/>
        <end position="1299"/>
    </location>
</feature>
<feature type="transmembrane region" description="Helical" evidence="9">
    <location>
        <begin position="653"/>
        <end position="673"/>
    </location>
</feature>
<keyword evidence="6" id="KW-0067">ATP-binding</keyword>
<evidence type="ECO:0000313" key="11">
    <source>
        <dbReference type="EMBL" id="KPI38214.1"/>
    </source>
</evidence>
<protein>
    <submittedName>
        <fullName evidence="11">ATP-dependent permease PDR15</fullName>
    </submittedName>
</protein>
<dbReference type="Gene3D" id="3.40.50.300">
    <property type="entry name" value="P-loop containing nucleotide triphosphate hydrolases"/>
    <property type="match status" value="2"/>
</dbReference>
<proteinExistence type="inferred from homology"/>
<dbReference type="Pfam" id="PF00005">
    <property type="entry name" value="ABC_tran"/>
    <property type="match status" value="2"/>
</dbReference>
<dbReference type="CDD" id="cd03232">
    <property type="entry name" value="ABCG_PDR_domain2"/>
    <property type="match status" value="1"/>
</dbReference>
<dbReference type="OrthoDB" id="245989at2759"/>
<feature type="transmembrane region" description="Helical" evidence="9">
    <location>
        <begin position="620"/>
        <end position="641"/>
    </location>
</feature>
<dbReference type="InterPro" id="IPR010929">
    <property type="entry name" value="PDR_CDR_ABC"/>
</dbReference>
<dbReference type="VEuPathDB" id="FungiDB:AB675_1200"/>
<evidence type="ECO:0000256" key="1">
    <source>
        <dbReference type="ARBA" id="ARBA00004141"/>
    </source>
</evidence>
<dbReference type="InterPro" id="IPR003439">
    <property type="entry name" value="ABC_transporter-like_ATP-bd"/>
</dbReference>
<dbReference type="InterPro" id="IPR017871">
    <property type="entry name" value="ABC_transporter-like_CS"/>
</dbReference>
<sequence length="1521" mass="168435">MASKQRRRSSTESDYNELYEAAIRDRVRDNIASAAEAKRPKLAIRTKQENWSVSNDSDSVQHDELTQVATSLTTGVGLVPQRLAAIDPRLDPRGSSFDFRFWIKTFLCLMREDGITRANANITFRSLSVTGTSSGMAIQPTVASLFTGLFRLPHILSGRKPRDPTTILHTMDGFIGTGKMLLVLGRPGSGCTTFLRTISGQLSGLQLTPESVIKYQGVDQATFLKNYHGRAVYNQESDQHFPHLTVEQTLEFACRAQTPQARLENVSRPMYVQHMVNVMLRMFGLTHVRDTKVGNDYIRGVSGGQRKRVSIAEMAFTRSCLAAWDNSTRGLDSATALDFVQHLRTLSDLAGITQAVAVYQASQSMYDTFDTILLLYEGRQIYCGPVQSARAYFIGMGWDAPASMTTPDFLTSITNPVERRPAEDFKGPLPQTAVDFEQQWLNSEQYRLFKTELENAESASDPDSHLAAVRVAHRHAQALHTRAGSAYILSIPMQIRLCLRRSLQLQLNDRGAAIALAVGRTILAFIVGSIYYGPVNTTASLQSRGSVLFLATLMNALMAVTECGALFARRPIVLKQKNFAFVHPAADAFAAYAVDVPKTFIISTLFNVVFYFITGLRLQASSFFVFFLFNIICTLMMSAIFRTIGAVSKQLAHAYAICGMGILVMIIYTGFALTTSYMHPWFRWINYTDPIAYIFEALLVNEVHGRSIPCAPESLVPSYPSSSNFACAVPGAQPDTRVVSGDAWVSSSYGYSYSHLWRNLGIAFGYLFFFITTYLVAVEINPGLDTQAQRLIFRDRKAVKGAFQHDPEAVSVHTETSRDKYRIKELPRSGSDSQVAPERHSKGVLTWEDLTLDIPHDSGTKRLLDGVNGAVTPGTLTALMGTSGAGKTTLLDTLAQRQNGVGKTTGTIKMNGAAITPSFQRSIGYVQQQDLHLSTTTVREALRFSALLRQPSKVSKADKLAYVESVIALLNMNSFADCMVGLPGAGLNVEQRKLLSIGVEMAARPEILFLDEPTSGLDSQSSWTIIALLRRLADNGQTILATIHQPSALILQQFDSILLMGAGGRTAYHGPLGKDACTLTKYFESCGARVYMPEENPAEYILSMLNDGSKDWHQSWENSQEKSATKSKVQVLAGNRPTEAQPDLEFRGKYAASFVTQFRLVLGRTFVSYWRSPAYIFAKLSFAIFASLFIGFTFYRQNSSVTAMQNLIFSIYMANLIFSTVVQQVMSRFIPQRDLFESPLPHPRRSPIPSLRRHHHLGILVLPHIWRPSASSSQGLMLGYCIEMMIMSSTWAQLLIFVMPSTETAGAISSILFTMCLQFNGVLQAPSALPGFWIFMYRISPFTYLVGGLAAVGLANRPITCAQNELARFDPPSGQTCGDYMQKYLAGGAPGQLLDPSATTGCEYCPIRNANQFLERSWISTSDGYRNLGILWAYIVFNAAAAMGLYWLFRVKRYRLSHLFRRRSTPRKAASAASKEKAETAEEQGQGARKGKISFYVDLYGRLAWISLRNIGHRASGSAFV</sequence>
<dbReference type="InterPro" id="IPR027417">
    <property type="entry name" value="P-loop_NTPase"/>
</dbReference>
<keyword evidence="12" id="KW-1185">Reference proteome</keyword>
<evidence type="ECO:0000256" key="5">
    <source>
        <dbReference type="ARBA" id="ARBA00022741"/>
    </source>
</evidence>
<comment type="similarity">
    <text evidence="2">Belongs to the ABC transporter superfamily. ABCG family. PDR (TC 3.A.1.205) subfamily.</text>
</comment>
<dbReference type="Pfam" id="PF19055">
    <property type="entry name" value="ABC2_membrane_7"/>
    <property type="match status" value="2"/>
</dbReference>
<dbReference type="SUPFAM" id="SSF52540">
    <property type="entry name" value="P-loop containing nucleoside triphosphate hydrolases"/>
    <property type="match status" value="2"/>
</dbReference>
<name>A0A0N1HM29_9EURO</name>
<dbReference type="EMBL" id="LFJN01000020">
    <property type="protein sequence ID" value="KPI38214.1"/>
    <property type="molecule type" value="Genomic_DNA"/>
</dbReference>
<evidence type="ECO:0000256" key="6">
    <source>
        <dbReference type="ARBA" id="ARBA00022840"/>
    </source>
</evidence>
<dbReference type="GO" id="GO:0016887">
    <property type="term" value="F:ATP hydrolysis activity"/>
    <property type="evidence" value="ECO:0007669"/>
    <property type="project" value="InterPro"/>
</dbReference>
<dbReference type="InterPro" id="IPR043926">
    <property type="entry name" value="ABCG_dom"/>
</dbReference>
<dbReference type="InterPro" id="IPR034003">
    <property type="entry name" value="ABCG_PDR_2"/>
</dbReference>
<evidence type="ECO:0000256" key="4">
    <source>
        <dbReference type="ARBA" id="ARBA00022692"/>
    </source>
</evidence>
<feature type="transmembrane region" description="Helical" evidence="9">
    <location>
        <begin position="1305"/>
        <end position="1323"/>
    </location>
</feature>
<dbReference type="PROSITE" id="PS00211">
    <property type="entry name" value="ABC_TRANSPORTER_1"/>
    <property type="match status" value="1"/>
</dbReference>
<evidence type="ECO:0000256" key="2">
    <source>
        <dbReference type="ARBA" id="ARBA00006012"/>
    </source>
</evidence>
<evidence type="ECO:0000313" key="12">
    <source>
        <dbReference type="Proteomes" id="UP000038010"/>
    </source>
</evidence>
<dbReference type="CDD" id="cd03233">
    <property type="entry name" value="ABCG_PDR_domain1"/>
    <property type="match status" value="1"/>
</dbReference>
<dbReference type="STRING" id="1664694.A0A0N1HM29"/>
<feature type="transmembrane region" description="Helical" evidence="9">
    <location>
        <begin position="1335"/>
        <end position="1355"/>
    </location>
</feature>
<feature type="domain" description="ABC transporter" evidence="10">
    <location>
        <begin position="150"/>
        <end position="402"/>
    </location>
</feature>
<feature type="transmembrane region" description="Helical" evidence="9">
    <location>
        <begin position="545"/>
        <end position="568"/>
    </location>
</feature>
<dbReference type="GeneID" id="28732777"/>
<dbReference type="Pfam" id="PF01061">
    <property type="entry name" value="ABC2_membrane"/>
    <property type="match status" value="3"/>
</dbReference>
<feature type="transmembrane region" description="Helical" evidence="9">
    <location>
        <begin position="1430"/>
        <end position="1449"/>
    </location>
</feature>
<dbReference type="GO" id="GO:0140359">
    <property type="term" value="F:ABC-type transporter activity"/>
    <property type="evidence" value="ECO:0007669"/>
    <property type="project" value="InterPro"/>
</dbReference>
<dbReference type="InterPro" id="IPR013525">
    <property type="entry name" value="ABC2_TM"/>
</dbReference>
<keyword evidence="5" id="KW-0547">Nucleotide-binding</keyword>
<dbReference type="InterPro" id="IPR003593">
    <property type="entry name" value="AAA+_ATPase"/>
</dbReference>
<feature type="transmembrane region" description="Helical" evidence="9">
    <location>
        <begin position="589"/>
        <end position="614"/>
    </location>
</feature>
<evidence type="ECO:0000256" key="9">
    <source>
        <dbReference type="SAM" id="Phobius"/>
    </source>
</evidence>
<dbReference type="PANTHER" id="PTHR19241">
    <property type="entry name" value="ATP-BINDING CASSETTE TRANSPORTER"/>
    <property type="match status" value="1"/>
</dbReference>
<reference evidence="11 12" key="1">
    <citation type="submission" date="2015-06" db="EMBL/GenBank/DDBJ databases">
        <title>Draft genome of the ant-associated black yeast Phialophora attae CBS 131958.</title>
        <authorList>
            <person name="Moreno L.F."/>
            <person name="Stielow B.J."/>
            <person name="de Hoog S."/>
            <person name="Vicente V.A."/>
            <person name="Weiss V.A."/>
            <person name="de Vries M."/>
            <person name="Cruz L.M."/>
            <person name="Souza E.M."/>
        </authorList>
    </citation>
    <scope>NUCLEOTIDE SEQUENCE [LARGE SCALE GENOMIC DNA]</scope>
    <source>
        <strain evidence="11 12">CBS 131958</strain>
    </source>
</reference>
<evidence type="ECO:0000256" key="8">
    <source>
        <dbReference type="ARBA" id="ARBA00023136"/>
    </source>
</evidence>
<gene>
    <name evidence="11" type="ORF">AB675_1200</name>
</gene>
<dbReference type="RefSeq" id="XP_017998177.1">
    <property type="nucleotide sequence ID" value="XM_018140906.1"/>
</dbReference>
<evidence type="ECO:0000256" key="3">
    <source>
        <dbReference type="ARBA" id="ARBA00022448"/>
    </source>
</evidence>
<dbReference type="PROSITE" id="PS50893">
    <property type="entry name" value="ABC_TRANSPORTER_2"/>
    <property type="match status" value="2"/>
</dbReference>
<dbReference type="InterPro" id="IPR029481">
    <property type="entry name" value="ABC_trans_N"/>
</dbReference>
<evidence type="ECO:0000256" key="7">
    <source>
        <dbReference type="ARBA" id="ARBA00022989"/>
    </source>
</evidence>
<feature type="transmembrane region" description="Helical" evidence="9">
    <location>
        <begin position="511"/>
        <end position="533"/>
    </location>
</feature>
<feature type="transmembrane region" description="Helical" evidence="9">
    <location>
        <begin position="756"/>
        <end position="777"/>
    </location>
</feature>